<protein>
    <submittedName>
        <fullName evidence="2">Uncharacterized protein</fullName>
    </submittedName>
</protein>
<evidence type="ECO:0000313" key="2">
    <source>
        <dbReference type="EMBL" id="ATY67081.1"/>
    </source>
</evidence>
<organism evidence="2 3">
    <name type="scientific">Cordyceps militaris</name>
    <name type="common">Caterpillar fungus</name>
    <name type="synonym">Clavaria militaris</name>
    <dbReference type="NCBI Taxonomy" id="73501"/>
    <lineage>
        <taxon>Eukaryota</taxon>
        <taxon>Fungi</taxon>
        <taxon>Dikarya</taxon>
        <taxon>Ascomycota</taxon>
        <taxon>Pezizomycotina</taxon>
        <taxon>Sordariomycetes</taxon>
        <taxon>Hypocreomycetidae</taxon>
        <taxon>Hypocreales</taxon>
        <taxon>Cordycipitaceae</taxon>
        <taxon>Cordyceps</taxon>
    </lineage>
</organism>
<dbReference type="VEuPathDB" id="FungiDB:A9K55_000389"/>
<feature type="region of interest" description="Disordered" evidence="1">
    <location>
        <begin position="1"/>
        <end position="27"/>
    </location>
</feature>
<proteinExistence type="predicted"/>
<dbReference type="AlphaFoldDB" id="A0A2H4SVF4"/>
<accession>A0A2H4SVF4</accession>
<sequence>MDRPSVTPEQPEVSMIESYTTPSLQTPDETTMALIQSRSPELSMLESFTTPSSCTPDEITLAHLQSRSPTPPATPNPDRLGPSVTPEVIQRTESFSDHMRVADFGYANVSEATESPVEYVRIETPPQSWSPQSARTPPYGYGNVSEATESPVEYVRIETPPQSWSPQSAPDGSVTWLSIRRSCSGHEARARGRPLEAGSVRVDRAWPAPTANHFAVNRRESPRAYIATRAAGADHAHPRSRLGPSRGPRPDQLYWGAVPGMAQPELAALCFYSR</sequence>
<dbReference type="Proteomes" id="UP000323067">
    <property type="component" value="Chromosome i"/>
</dbReference>
<dbReference type="VEuPathDB" id="FungiDB:CCM_09218"/>
<feature type="region of interest" description="Disordered" evidence="1">
    <location>
        <begin position="229"/>
        <end position="251"/>
    </location>
</feature>
<name>A0A2H4SVF4_CORMI</name>
<evidence type="ECO:0000256" key="1">
    <source>
        <dbReference type="SAM" id="MobiDB-lite"/>
    </source>
</evidence>
<feature type="compositionally biased region" description="Polar residues" evidence="1">
    <location>
        <begin position="17"/>
        <end position="27"/>
    </location>
</feature>
<evidence type="ECO:0000313" key="3">
    <source>
        <dbReference type="Proteomes" id="UP000323067"/>
    </source>
</evidence>
<gene>
    <name evidence="2" type="ORF">A9K55_000389</name>
</gene>
<dbReference type="EMBL" id="CP023328">
    <property type="protein sequence ID" value="ATY67081.1"/>
    <property type="molecule type" value="Genomic_DNA"/>
</dbReference>
<feature type="region of interest" description="Disordered" evidence="1">
    <location>
        <begin position="61"/>
        <end position="82"/>
    </location>
</feature>
<reference evidence="2 3" key="1">
    <citation type="journal article" date="2017" name="BMC Genomics">
        <title>Chromosome level assembly and secondary metabolite potential of the parasitic fungus Cordyceps militaris.</title>
        <authorList>
            <person name="Kramer G.J."/>
            <person name="Nodwell J.R."/>
        </authorList>
    </citation>
    <scope>NUCLEOTIDE SEQUENCE [LARGE SCALE GENOMIC DNA]</scope>
    <source>
        <strain evidence="2 3">ATCC 34164</strain>
    </source>
</reference>